<name>A0ABW3M872_9PSEU</name>
<dbReference type="Proteomes" id="UP001597045">
    <property type="component" value="Unassembled WGS sequence"/>
</dbReference>
<protein>
    <recommendedName>
        <fullName evidence="3">Glycosyltransferase family 1 protein</fullName>
    </recommendedName>
</protein>
<reference evidence="2" key="1">
    <citation type="journal article" date="2019" name="Int. J. Syst. Evol. Microbiol.">
        <title>The Global Catalogue of Microorganisms (GCM) 10K type strain sequencing project: providing services to taxonomists for standard genome sequencing and annotation.</title>
        <authorList>
            <consortium name="The Broad Institute Genomics Platform"/>
            <consortium name="The Broad Institute Genome Sequencing Center for Infectious Disease"/>
            <person name="Wu L."/>
            <person name="Ma J."/>
        </authorList>
    </citation>
    <scope>NUCLEOTIDE SEQUENCE [LARGE SCALE GENOMIC DNA]</scope>
    <source>
        <strain evidence="2">JCM 31486</strain>
    </source>
</reference>
<feature type="non-terminal residue" evidence="1">
    <location>
        <position position="87"/>
    </location>
</feature>
<gene>
    <name evidence="1" type="ORF">ACFQ1S_15750</name>
</gene>
<evidence type="ECO:0000313" key="1">
    <source>
        <dbReference type="EMBL" id="MFD1046892.1"/>
    </source>
</evidence>
<organism evidence="1 2">
    <name type="scientific">Kibdelosporangium lantanae</name>
    <dbReference type="NCBI Taxonomy" id="1497396"/>
    <lineage>
        <taxon>Bacteria</taxon>
        <taxon>Bacillati</taxon>
        <taxon>Actinomycetota</taxon>
        <taxon>Actinomycetes</taxon>
        <taxon>Pseudonocardiales</taxon>
        <taxon>Pseudonocardiaceae</taxon>
        <taxon>Kibdelosporangium</taxon>
    </lineage>
</organism>
<evidence type="ECO:0000313" key="2">
    <source>
        <dbReference type="Proteomes" id="UP001597045"/>
    </source>
</evidence>
<comment type="caution">
    <text evidence="1">The sequence shown here is derived from an EMBL/GenBank/DDBJ whole genome shotgun (WGS) entry which is preliminary data.</text>
</comment>
<keyword evidence="2" id="KW-1185">Reference proteome</keyword>
<proteinExistence type="predicted"/>
<evidence type="ECO:0008006" key="3">
    <source>
        <dbReference type="Google" id="ProtNLM"/>
    </source>
</evidence>
<sequence length="87" mass="9272">MRSAFALVPVADPAESVLGMPLLERAVRTLLDAGCVRHVFFCTPVNASAATSVHESTATLVVGDLAEGLRVARRMMPDVPYALVHEP</sequence>
<dbReference type="EMBL" id="JBHTIS010000834">
    <property type="protein sequence ID" value="MFD1046892.1"/>
    <property type="molecule type" value="Genomic_DNA"/>
</dbReference>
<accession>A0ABW3M872</accession>